<evidence type="ECO:0008006" key="3">
    <source>
        <dbReference type="Google" id="ProtNLM"/>
    </source>
</evidence>
<evidence type="ECO:0000313" key="2">
    <source>
        <dbReference type="EMBL" id="VAX19207.1"/>
    </source>
</evidence>
<feature type="transmembrane region" description="Helical" evidence="1">
    <location>
        <begin position="14"/>
        <end position="35"/>
    </location>
</feature>
<keyword evidence="1" id="KW-1133">Transmembrane helix</keyword>
<protein>
    <recommendedName>
        <fullName evidence="3">Cytochrome c oxidase subunit CcoQ</fullName>
    </recommendedName>
</protein>
<sequence>MLSNYLTSIENVEVFPIIGLLIFFTIFVGIVIWVFKKDKPYMENLANIPLQENDHIKINDENKNEK</sequence>
<dbReference type="EMBL" id="UOGD01000131">
    <property type="protein sequence ID" value="VAX19207.1"/>
    <property type="molecule type" value="Genomic_DNA"/>
</dbReference>
<evidence type="ECO:0000256" key="1">
    <source>
        <dbReference type="SAM" id="Phobius"/>
    </source>
</evidence>
<proteinExistence type="predicted"/>
<organism evidence="2">
    <name type="scientific">hydrothermal vent metagenome</name>
    <dbReference type="NCBI Taxonomy" id="652676"/>
    <lineage>
        <taxon>unclassified sequences</taxon>
        <taxon>metagenomes</taxon>
        <taxon>ecological metagenomes</taxon>
    </lineage>
</organism>
<name>A0A3B1CR93_9ZZZZ</name>
<keyword evidence="1" id="KW-0472">Membrane</keyword>
<reference evidence="2" key="1">
    <citation type="submission" date="2018-06" db="EMBL/GenBank/DDBJ databases">
        <authorList>
            <person name="Zhirakovskaya E."/>
        </authorList>
    </citation>
    <scope>NUCLEOTIDE SEQUENCE</scope>
</reference>
<gene>
    <name evidence="2" type="ORF">MNBD_IGNAVI01-1884</name>
</gene>
<dbReference type="AlphaFoldDB" id="A0A3B1CR93"/>
<dbReference type="InterPro" id="IPR008621">
    <property type="entry name" value="Cbb3-typ_cyt_oxidase_comp"/>
</dbReference>
<dbReference type="Pfam" id="PF05545">
    <property type="entry name" value="FixQ"/>
    <property type="match status" value="1"/>
</dbReference>
<accession>A0A3B1CR93</accession>
<keyword evidence="1" id="KW-0812">Transmembrane</keyword>